<dbReference type="AlphaFoldDB" id="A0A9N8R1A0"/>
<dbReference type="Gene3D" id="1.20.120.530">
    <property type="entry name" value="GntR ligand-binding domain-like"/>
    <property type="match status" value="1"/>
</dbReference>
<dbReference type="EMBL" id="CAJNAS010000016">
    <property type="protein sequence ID" value="CAE6935432.1"/>
    <property type="molecule type" value="Genomic_DNA"/>
</dbReference>
<dbReference type="InterPro" id="IPR011711">
    <property type="entry name" value="GntR_C"/>
</dbReference>
<dbReference type="InterPro" id="IPR008920">
    <property type="entry name" value="TF_FadR/GntR_C"/>
</dbReference>
<dbReference type="PANTHER" id="PTHR43537:SF44">
    <property type="entry name" value="GNTR FAMILY REGULATORY PROTEIN"/>
    <property type="match status" value="1"/>
</dbReference>
<keyword evidence="3" id="KW-0804">Transcription</keyword>
<keyword evidence="6" id="KW-1185">Reference proteome</keyword>
<accession>A0A9N8R1A0</accession>
<name>A0A9N8R1A0_9BURK</name>
<dbReference type="InterPro" id="IPR000524">
    <property type="entry name" value="Tscrpt_reg_HTH_GntR"/>
</dbReference>
<keyword evidence="2" id="KW-0238">DNA-binding</keyword>
<sequence length="229" mass="25088">MKTLVKLAIGHLGDAIANGKYPENIMPKHDALCMQLGMSRSTIREALSVLSARAMLDVRPRRGTQIMPTQTWKMIDADVVKWRVRAQQSDAAFLHDLAGFQTLVAPAAAAQAALHASDARRTAINSAYRALLHAADPIAYGEANEAFHRAIVKASGNQIFEQLTDLVCIARPATHEQWRMGRIRAERKIVTRLMASIDRRDAALAWAAMSDLLGVRSEGQGANEMALPI</sequence>
<dbReference type="Proteomes" id="UP000675121">
    <property type="component" value="Unassembled WGS sequence"/>
</dbReference>
<dbReference type="SUPFAM" id="SSF46785">
    <property type="entry name" value="Winged helix' DNA-binding domain"/>
    <property type="match status" value="1"/>
</dbReference>
<dbReference type="GO" id="GO:0003700">
    <property type="term" value="F:DNA-binding transcription factor activity"/>
    <property type="evidence" value="ECO:0007669"/>
    <property type="project" value="InterPro"/>
</dbReference>
<evidence type="ECO:0000256" key="2">
    <source>
        <dbReference type="ARBA" id="ARBA00023125"/>
    </source>
</evidence>
<dbReference type="SUPFAM" id="SSF48008">
    <property type="entry name" value="GntR ligand-binding domain-like"/>
    <property type="match status" value="1"/>
</dbReference>
<evidence type="ECO:0000256" key="1">
    <source>
        <dbReference type="ARBA" id="ARBA00023015"/>
    </source>
</evidence>
<evidence type="ECO:0000313" key="6">
    <source>
        <dbReference type="Proteomes" id="UP000675121"/>
    </source>
</evidence>
<dbReference type="Pfam" id="PF07729">
    <property type="entry name" value="FCD"/>
    <property type="match status" value="1"/>
</dbReference>
<dbReference type="SMART" id="SM00895">
    <property type="entry name" value="FCD"/>
    <property type="match status" value="1"/>
</dbReference>
<dbReference type="PANTHER" id="PTHR43537">
    <property type="entry name" value="TRANSCRIPTIONAL REGULATOR, GNTR FAMILY"/>
    <property type="match status" value="1"/>
</dbReference>
<dbReference type="Pfam" id="PF00392">
    <property type="entry name" value="GntR"/>
    <property type="match status" value="1"/>
</dbReference>
<keyword evidence="1" id="KW-0805">Transcription regulation</keyword>
<evidence type="ECO:0000313" key="5">
    <source>
        <dbReference type="EMBL" id="CAE6935432.1"/>
    </source>
</evidence>
<evidence type="ECO:0000259" key="4">
    <source>
        <dbReference type="PROSITE" id="PS50949"/>
    </source>
</evidence>
<feature type="domain" description="HTH gntR-type" evidence="4">
    <location>
        <begin position="2"/>
        <end position="69"/>
    </location>
</feature>
<protein>
    <recommendedName>
        <fullName evidence="4">HTH gntR-type domain-containing protein</fullName>
    </recommendedName>
</protein>
<dbReference type="PROSITE" id="PS50949">
    <property type="entry name" value="HTH_GNTR"/>
    <property type="match status" value="1"/>
</dbReference>
<comment type="caution">
    <text evidence="5">The sequence shown here is derived from an EMBL/GenBank/DDBJ whole genome shotgun (WGS) entry which is preliminary data.</text>
</comment>
<reference evidence="5" key="1">
    <citation type="submission" date="2021-02" db="EMBL/GenBank/DDBJ databases">
        <authorList>
            <person name="Vanwijnsberghe S."/>
        </authorList>
    </citation>
    <scope>NUCLEOTIDE SEQUENCE</scope>
    <source>
        <strain evidence="5">R-70211</strain>
    </source>
</reference>
<organism evidence="5 6">
    <name type="scientific">Paraburkholderia domus</name>
    <dbReference type="NCBI Taxonomy" id="2793075"/>
    <lineage>
        <taxon>Bacteria</taxon>
        <taxon>Pseudomonadati</taxon>
        <taxon>Pseudomonadota</taxon>
        <taxon>Betaproteobacteria</taxon>
        <taxon>Burkholderiales</taxon>
        <taxon>Burkholderiaceae</taxon>
        <taxon>Paraburkholderia</taxon>
    </lineage>
</organism>
<dbReference type="GO" id="GO:0003677">
    <property type="term" value="F:DNA binding"/>
    <property type="evidence" value="ECO:0007669"/>
    <property type="project" value="UniProtKB-KW"/>
</dbReference>
<dbReference type="Gene3D" id="1.10.10.10">
    <property type="entry name" value="Winged helix-like DNA-binding domain superfamily/Winged helix DNA-binding domain"/>
    <property type="match status" value="1"/>
</dbReference>
<dbReference type="InterPro" id="IPR036390">
    <property type="entry name" value="WH_DNA-bd_sf"/>
</dbReference>
<gene>
    <name evidence="5" type="ORF">R70211_05362</name>
</gene>
<dbReference type="PRINTS" id="PR00035">
    <property type="entry name" value="HTHGNTR"/>
</dbReference>
<dbReference type="RefSeq" id="WP_201139418.1">
    <property type="nucleotide sequence ID" value="NZ_CAJNAS010000016.1"/>
</dbReference>
<dbReference type="InterPro" id="IPR036388">
    <property type="entry name" value="WH-like_DNA-bd_sf"/>
</dbReference>
<proteinExistence type="predicted"/>
<evidence type="ECO:0000256" key="3">
    <source>
        <dbReference type="ARBA" id="ARBA00023163"/>
    </source>
</evidence>